<name>A0A366EDX9_9BACI</name>
<dbReference type="RefSeq" id="WP_113867442.1">
    <property type="nucleotide sequence ID" value="NZ_BAABQN010000002.1"/>
</dbReference>
<protein>
    <submittedName>
        <fullName evidence="2">Helix-turn-helix protein</fullName>
    </submittedName>
</protein>
<dbReference type="Gene3D" id="1.10.260.40">
    <property type="entry name" value="lambda repressor-like DNA-binding domains"/>
    <property type="match status" value="1"/>
</dbReference>
<dbReference type="EMBL" id="QNRI01000002">
    <property type="protein sequence ID" value="RBP00624.1"/>
    <property type="molecule type" value="Genomic_DNA"/>
</dbReference>
<sequence length="85" mass="10115">MNDKSFQLFYGNYIRTQRNINNILQEELAHKMGISKDALSKIERGINFPSFTSSLLLEKLLQLDHNYILKEYENYYIDPDEPLEE</sequence>
<feature type="domain" description="HTH cro/C1-type" evidence="1">
    <location>
        <begin position="14"/>
        <end position="68"/>
    </location>
</feature>
<keyword evidence="3" id="KW-1185">Reference proteome</keyword>
<dbReference type="CDD" id="cd00093">
    <property type="entry name" value="HTH_XRE"/>
    <property type="match status" value="1"/>
</dbReference>
<dbReference type="AlphaFoldDB" id="A0A366EDX9"/>
<organism evidence="2 3">
    <name type="scientific">Paraliobacillus ryukyuensis</name>
    <dbReference type="NCBI Taxonomy" id="200904"/>
    <lineage>
        <taxon>Bacteria</taxon>
        <taxon>Bacillati</taxon>
        <taxon>Bacillota</taxon>
        <taxon>Bacilli</taxon>
        <taxon>Bacillales</taxon>
        <taxon>Bacillaceae</taxon>
        <taxon>Paraliobacillus</taxon>
    </lineage>
</organism>
<dbReference type="GO" id="GO:0003677">
    <property type="term" value="F:DNA binding"/>
    <property type="evidence" value="ECO:0007669"/>
    <property type="project" value="InterPro"/>
</dbReference>
<dbReference type="PROSITE" id="PS50943">
    <property type="entry name" value="HTH_CROC1"/>
    <property type="match status" value="1"/>
</dbReference>
<dbReference type="Proteomes" id="UP000252254">
    <property type="component" value="Unassembled WGS sequence"/>
</dbReference>
<comment type="caution">
    <text evidence="2">The sequence shown here is derived from an EMBL/GenBank/DDBJ whole genome shotgun (WGS) entry which is preliminary data.</text>
</comment>
<reference evidence="2 3" key="1">
    <citation type="submission" date="2018-06" db="EMBL/GenBank/DDBJ databases">
        <title>Genomic Encyclopedia of Type Strains, Phase IV (KMG-IV): sequencing the most valuable type-strain genomes for metagenomic binning, comparative biology and taxonomic classification.</title>
        <authorList>
            <person name="Goeker M."/>
        </authorList>
    </citation>
    <scope>NUCLEOTIDE SEQUENCE [LARGE SCALE GENOMIC DNA]</scope>
    <source>
        <strain evidence="2 3">DSM 15140</strain>
    </source>
</reference>
<evidence type="ECO:0000259" key="1">
    <source>
        <dbReference type="PROSITE" id="PS50943"/>
    </source>
</evidence>
<proteinExistence type="predicted"/>
<evidence type="ECO:0000313" key="3">
    <source>
        <dbReference type="Proteomes" id="UP000252254"/>
    </source>
</evidence>
<dbReference type="Pfam" id="PF01381">
    <property type="entry name" value="HTH_3"/>
    <property type="match status" value="1"/>
</dbReference>
<dbReference type="InterPro" id="IPR010982">
    <property type="entry name" value="Lambda_DNA-bd_dom_sf"/>
</dbReference>
<dbReference type="InterPro" id="IPR001387">
    <property type="entry name" value="Cro/C1-type_HTH"/>
</dbReference>
<dbReference type="OrthoDB" id="9814553at2"/>
<accession>A0A366EDX9</accession>
<dbReference type="SUPFAM" id="SSF47413">
    <property type="entry name" value="lambda repressor-like DNA-binding domains"/>
    <property type="match status" value="1"/>
</dbReference>
<evidence type="ECO:0000313" key="2">
    <source>
        <dbReference type="EMBL" id="RBP00624.1"/>
    </source>
</evidence>
<gene>
    <name evidence="2" type="ORF">DES48_102389</name>
</gene>
<dbReference type="SMART" id="SM00530">
    <property type="entry name" value="HTH_XRE"/>
    <property type="match status" value="1"/>
</dbReference>